<dbReference type="EMBL" id="NHYE01000115">
    <property type="protein sequence ID" value="PPR07477.1"/>
    <property type="molecule type" value="Genomic_DNA"/>
</dbReference>
<dbReference type="OrthoDB" id="2942533at2759"/>
<feature type="compositionally biased region" description="Acidic residues" evidence="2">
    <location>
        <begin position="62"/>
        <end position="75"/>
    </location>
</feature>
<dbReference type="PANTHER" id="PTHR46512:SF9">
    <property type="entry name" value="PEPTIDYLPROLYL ISOMERASE"/>
    <property type="match status" value="1"/>
</dbReference>
<dbReference type="SUPFAM" id="SSF48452">
    <property type="entry name" value="TPR-like"/>
    <property type="match status" value="1"/>
</dbReference>
<sequence>MHLDDPDVQTFLRESKKRVAKQKEERRKALAEFDIDKLEIDFAAVWLISLEYAGLTTDPKLDDDWDLEDVDDPETEAAPASDSDSEKESEPKQKFQLYCYIRDGPDADDGMNSRHIEEFIGLPTSKQVEDFIKVSMAAPLEIYEPSIPRTLAFSYNLNPHRTALLPFLHSLPFPCNHIFETAEIHQRMADQAYPVGERRYREYIELATKLKDAGNEAYSGGNREEALEKYREAIYELDKLLLKSLSEAPERDKETKELLAVCWANTSAAKLLDVHGEAKDAEGARNAAEKALEVNGDYAKGYVRLARAFEALNDRNSAQEAIVRGLRRSSLRDHFGLADHLISLQTDGKGLPTGKDQFQAWLNSEPVSRLSDLGGAWEKRWRQHEKTITIQTL</sequence>
<comment type="caution">
    <text evidence="3">The sequence shown here is derived from an EMBL/GenBank/DDBJ whole genome shotgun (WGS) entry which is preliminary data.</text>
</comment>
<dbReference type="Gene3D" id="1.25.40.10">
    <property type="entry name" value="Tetratricopeptide repeat domain"/>
    <property type="match status" value="1"/>
</dbReference>
<evidence type="ECO:0000256" key="2">
    <source>
        <dbReference type="SAM" id="MobiDB-lite"/>
    </source>
</evidence>
<dbReference type="PANTHER" id="PTHR46512">
    <property type="entry name" value="PEPTIDYLPROLYL ISOMERASE"/>
    <property type="match status" value="1"/>
</dbReference>
<gene>
    <name evidence="3" type="ORF">CVT26_013447</name>
</gene>
<dbReference type="Proteomes" id="UP000284706">
    <property type="component" value="Unassembled WGS sequence"/>
</dbReference>
<reference evidence="3 4" key="1">
    <citation type="journal article" date="2018" name="Evol. Lett.">
        <title>Horizontal gene cluster transfer increased hallucinogenic mushroom diversity.</title>
        <authorList>
            <person name="Reynolds H.T."/>
            <person name="Vijayakumar V."/>
            <person name="Gluck-Thaler E."/>
            <person name="Korotkin H.B."/>
            <person name="Matheny P.B."/>
            <person name="Slot J.C."/>
        </authorList>
    </citation>
    <scope>NUCLEOTIDE SEQUENCE [LARGE SCALE GENOMIC DNA]</scope>
    <source>
        <strain evidence="3 4">SRW20</strain>
    </source>
</reference>
<dbReference type="InterPro" id="IPR050754">
    <property type="entry name" value="FKBP4/5/8-like"/>
</dbReference>
<organism evidence="3 4">
    <name type="scientific">Gymnopilus dilepis</name>
    <dbReference type="NCBI Taxonomy" id="231916"/>
    <lineage>
        <taxon>Eukaryota</taxon>
        <taxon>Fungi</taxon>
        <taxon>Dikarya</taxon>
        <taxon>Basidiomycota</taxon>
        <taxon>Agaricomycotina</taxon>
        <taxon>Agaricomycetes</taxon>
        <taxon>Agaricomycetidae</taxon>
        <taxon>Agaricales</taxon>
        <taxon>Agaricineae</taxon>
        <taxon>Hymenogastraceae</taxon>
        <taxon>Gymnopilus</taxon>
    </lineage>
</organism>
<evidence type="ECO:0008006" key="5">
    <source>
        <dbReference type="Google" id="ProtNLM"/>
    </source>
</evidence>
<keyword evidence="4" id="KW-1185">Reference proteome</keyword>
<evidence type="ECO:0000313" key="3">
    <source>
        <dbReference type="EMBL" id="PPR07477.1"/>
    </source>
</evidence>
<accession>A0A409YWS2</accession>
<proteinExistence type="predicted"/>
<keyword evidence="1" id="KW-0175">Coiled coil</keyword>
<evidence type="ECO:0000313" key="4">
    <source>
        <dbReference type="Proteomes" id="UP000284706"/>
    </source>
</evidence>
<feature type="region of interest" description="Disordered" evidence="2">
    <location>
        <begin position="62"/>
        <end position="91"/>
    </location>
</feature>
<protein>
    <recommendedName>
        <fullName evidence="5">Cns1/TTC4 wheel domain-containing protein</fullName>
    </recommendedName>
</protein>
<feature type="coiled-coil region" evidence="1">
    <location>
        <begin position="12"/>
        <end position="41"/>
    </location>
</feature>
<dbReference type="STRING" id="231916.A0A409YWS2"/>
<dbReference type="InterPro" id="IPR011990">
    <property type="entry name" value="TPR-like_helical_dom_sf"/>
</dbReference>
<dbReference type="InParanoid" id="A0A409YWS2"/>
<dbReference type="AlphaFoldDB" id="A0A409YWS2"/>
<name>A0A409YWS2_9AGAR</name>
<evidence type="ECO:0000256" key="1">
    <source>
        <dbReference type="SAM" id="Coils"/>
    </source>
</evidence>